<proteinExistence type="predicted"/>
<dbReference type="GeneID" id="84574441"/>
<name>A0A6H9XQB4_9CORY</name>
<dbReference type="EMBL" id="UARK01000004">
    <property type="protein sequence ID" value="SPW28090.1"/>
    <property type="molecule type" value="Genomic_DNA"/>
</dbReference>
<dbReference type="Gene3D" id="3.40.50.300">
    <property type="entry name" value="P-loop containing nucleotide triphosphate hydrolases"/>
    <property type="match status" value="1"/>
</dbReference>
<accession>A0A6H9XQB4</accession>
<dbReference type="AlphaFoldDB" id="A0A6H9XQB4"/>
<protein>
    <submittedName>
        <fullName evidence="1">Uncharacterized protein</fullName>
    </submittedName>
</protein>
<dbReference type="Proteomes" id="UP000249886">
    <property type="component" value="Unassembled WGS sequence"/>
</dbReference>
<sequence>MQSNSFRKRRHGKIEELDVLDLDPYHSVPQDAIIGSPTTKGVVFVGPVGVGKTTCVETLSTVLPIMTEVKGSENDEFIPRWKTTTTVGIDYGIWKRDDGTEIGLFGTAGQDRFESTRAALNNPEAGVVLWLYGDPTLIEEQLEQWIPEVKTPLKKGRLCIALNFVEIDEATITSMTKTLLTEQLTKVDLGDGAIAGAAPLVVPPGMPPIPIMPPTPVVVADPRIREDVARVVELAIRSNS</sequence>
<dbReference type="RefSeq" id="WP_005521518.1">
    <property type="nucleotide sequence ID" value="NZ_CAJPQJ010000005.1"/>
</dbReference>
<dbReference type="PANTHER" id="PTHR42708">
    <property type="entry name" value="ATP/GTP-BINDING PROTEIN-RELATED"/>
    <property type="match status" value="1"/>
</dbReference>
<dbReference type="InterPro" id="IPR052705">
    <property type="entry name" value="Gliding_Motility_GTPase"/>
</dbReference>
<comment type="caution">
    <text evidence="1">The sequence shown here is derived from an EMBL/GenBank/DDBJ whole genome shotgun (WGS) entry which is preliminary data.</text>
</comment>
<dbReference type="InterPro" id="IPR027417">
    <property type="entry name" value="P-loop_NTPase"/>
</dbReference>
<reference evidence="1 2" key="1">
    <citation type="submission" date="2018-06" db="EMBL/GenBank/DDBJ databases">
        <authorList>
            <consortium name="Pathogen Informatics"/>
            <person name="Doyle S."/>
        </authorList>
    </citation>
    <scope>NUCLEOTIDE SEQUENCE [LARGE SCALE GENOMIC DNA]</scope>
    <source>
        <strain evidence="1 2">NCTC10254</strain>
    </source>
</reference>
<dbReference type="PANTHER" id="PTHR42708:SF1">
    <property type="entry name" value="GLIDING MOTILITY PROTEIN MGLA"/>
    <property type="match status" value="1"/>
</dbReference>
<evidence type="ECO:0000313" key="1">
    <source>
        <dbReference type="EMBL" id="SPW28090.1"/>
    </source>
</evidence>
<dbReference type="SUPFAM" id="SSF52540">
    <property type="entry name" value="P-loop containing nucleoside triphosphate hydrolases"/>
    <property type="match status" value="1"/>
</dbReference>
<evidence type="ECO:0000313" key="2">
    <source>
        <dbReference type="Proteomes" id="UP000249886"/>
    </source>
</evidence>
<organism evidence="1 2">
    <name type="scientific">Corynebacterium matruchotii</name>
    <dbReference type="NCBI Taxonomy" id="43768"/>
    <lineage>
        <taxon>Bacteria</taxon>
        <taxon>Bacillati</taxon>
        <taxon>Actinomycetota</taxon>
        <taxon>Actinomycetes</taxon>
        <taxon>Mycobacteriales</taxon>
        <taxon>Corynebacteriaceae</taxon>
        <taxon>Corynebacterium</taxon>
    </lineage>
</organism>
<gene>
    <name evidence="1" type="ORF">NCTC10254_01116</name>
</gene>